<evidence type="ECO:0000313" key="3">
    <source>
        <dbReference type="Proteomes" id="UP001165427"/>
    </source>
</evidence>
<dbReference type="Pfam" id="PF14104">
    <property type="entry name" value="DUF4277"/>
    <property type="match status" value="1"/>
</dbReference>
<protein>
    <submittedName>
        <fullName evidence="2">DUF4277 domain-containing protein</fullName>
    </submittedName>
</protein>
<proteinExistence type="predicted"/>
<name>A0AA41R8Z7_9BACT</name>
<evidence type="ECO:0000259" key="1">
    <source>
        <dbReference type="Pfam" id="PF14104"/>
    </source>
</evidence>
<keyword evidence="3" id="KW-1185">Reference proteome</keyword>
<feature type="domain" description="DUF4277" evidence="1">
    <location>
        <begin position="22"/>
        <end position="75"/>
    </location>
</feature>
<reference evidence="2" key="1">
    <citation type="submission" date="2022-04" db="EMBL/GenBank/DDBJ databases">
        <title>Desulfatitalea alkaliphila sp. nov., a novel anaerobic sulfate-reducing bacterium isolated from terrestrial mud volcano, Taman Peninsula, Russia.</title>
        <authorList>
            <person name="Khomyakova M.A."/>
            <person name="Merkel A.Y."/>
            <person name="Slobodkin A.I."/>
        </authorList>
    </citation>
    <scope>NUCLEOTIDE SEQUENCE</scope>
    <source>
        <strain evidence="2">M08but</strain>
    </source>
</reference>
<dbReference type="AlphaFoldDB" id="A0AA41R8Z7"/>
<sequence>MVKLKPNGGIMKSIIPADLTFSEVGHLPIVKAFAQKIKLVETLDAMVNSQMDLSAGTCVLAMVLDTLSGRTPLYASGELILFFSWRFENVRPTSCHFLP</sequence>
<evidence type="ECO:0000313" key="2">
    <source>
        <dbReference type="EMBL" id="MCJ8503201.1"/>
    </source>
</evidence>
<gene>
    <name evidence="2" type="ORF">MRX98_21690</name>
</gene>
<dbReference type="InterPro" id="IPR025457">
    <property type="entry name" value="DUF4277"/>
</dbReference>
<comment type="caution">
    <text evidence="2">The sequence shown here is derived from an EMBL/GenBank/DDBJ whole genome shotgun (WGS) entry which is preliminary data.</text>
</comment>
<dbReference type="EMBL" id="JALJRB010000067">
    <property type="protein sequence ID" value="MCJ8503201.1"/>
    <property type="molecule type" value="Genomic_DNA"/>
</dbReference>
<dbReference type="Proteomes" id="UP001165427">
    <property type="component" value="Unassembled WGS sequence"/>
</dbReference>
<organism evidence="2 3">
    <name type="scientific">Desulfatitalea alkaliphila</name>
    <dbReference type="NCBI Taxonomy" id="2929485"/>
    <lineage>
        <taxon>Bacteria</taxon>
        <taxon>Pseudomonadati</taxon>
        <taxon>Thermodesulfobacteriota</taxon>
        <taxon>Desulfobacteria</taxon>
        <taxon>Desulfobacterales</taxon>
        <taxon>Desulfosarcinaceae</taxon>
        <taxon>Desulfatitalea</taxon>
    </lineage>
</organism>
<accession>A0AA41R8Z7</accession>